<name>A0A2P6PYE6_ROSCH</name>
<accession>A0A2P6PYE6</accession>
<keyword evidence="2" id="KW-1185">Reference proteome</keyword>
<dbReference type="EMBL" id="PDCK01000044">
    <property type="protein sequence ID" value="PRQ26944.1"/>
    <property type="molecule type" value="Genomic_DNA"/>
</dbReference>
<dbReference type="Proteomes" id="UP000238479">
    <property type="component" value="Chromosome 6"/>
</dbReference>
<dbReference type="Gramene" id="PRQ26944">
    <property type="protein sequence ID" value="PRQ26944"/>
    <property type="gene ID" value="RchiOBHm_Chr6g0300051"/>
</dbReference>
<protein>
    <submittedName>
        <fullName evidence="1">Uncharacterized protein</fullName>
    </submittedName>
</protein>
<evidence type="ECO:0000313" key="2">
    <source>
        <dbReference type="Proteomes" id="UP000238479"/>
    </source>
</evidence>
<evidence type="ECO:0000313" key="1">
    <source>
        <dbReference type="EMBL" id="PRQ26944.1"/>
    </source>
</evidence>
<gene>
    <name evidence="1" type="ORF">RchiOBHm_Chr6g0300051</name>
</gene>
<reference evidence="1 2" key="1">
    <citation type="journal article" date="2018" name="Nat. Genet.">
        <title>The Rosa genome provides new insights in the design of modern roses.</title>
        <authorList>
            <person name="Bendahmane M."/>
        </authorList>
    </citation>
    <scope>NUCLEOTIDE SEQUENCE [LARGE SCALE GENOMIC DNA]</scope>
    <source>
        <strain evidence="2">cv. Old Blush</strain>
    </source>
</reference>
<sequence length="50" mass="5883">MLKLFVSYGANVIHLHLQAIKFGFLWKWNEELKSGKVLVVGFYCRVVVWD</sequence>
<proteinExistence type="predicted"/>
<organism evidence="1 2">
    <name type="scientific">Rosa chinensis</name>
    <name type="common">China rose</name>
    <dbReference type="NCBI Taxonomy" id="74649"/>
    <lineage>
        <taxon>Eukaryota</taxon>
        <taxon>Viridiplantae</taxon>
        <taxon>Streptophyta</taxon>
        <taxon>Embryophyta</taxon>
        <taxon>Tracheophyta</taxon>
        <taxon>Spermatophyta</taxon>
        <taxon>Magnoliopsida</taxon>
        <taxon>eudicotyledons</taxon>
        <taxon>Gunneridae</taxon>
        <taxon>Pentapetalae</taxon>
        <taxon>rosids</taxon>
        <taxon>fabids</taxon>
        <taxon>Rosales</taxon>
        <taxon>Rosaceae</taxon>
        <taxon>Rosoideae</taxon>
        <taxon>Rosoideae incertae sedis</taxon>
        <taxon>Rosa</taxon>
    </lineage>
</organism>
<comment type="caution">
    <text evidence="1">The sequence shown here is derived from an EMBL/GenBank/DDBJ whole genome shotgun (WGS) entry which is preliminary data.</text>
</comment>
<dbReference type="AlphaFoldDB" id="A0A2P6PYE6"/>